<dbReference type="Pfam" id="PF05822">
    <property type="entry name" value="UMPH-1"/>
    <property type="match status" value="1"/>
</dbReference>
<keyword evidence="9" id="KW-0175">Coiled coil</keyword>
<sequence length="1053" mass="118182">MFGVAAIGVSAVVGYGLYKYVSGKQNARKIKEAIDKMMESINKPNVYIRDSVRVRDKLKVLYEGGPEKLQVISDFDKTLTKFVINGEKGCTAYGVFENSKVFPESYREKAKALKEKYMPIEYSGSISPAEKESHMVEWWTKANELIIELKIKQTQIPETVKDAHIALREGVEWFFVKLHEKEVPLLIISGGLGDIIEEVIEQQSTLFDNDVVVGFEDKLLFSFNKQEMTKDLDFFKNNEDRTGVIVMGDLPGDASVSSSPKNPEVTLTIGFLNEKASKASLVARGLASKSKPTAVAKRPLKDHKGHQKEARDSKPGFSLYTSDSEDQASVVDRGLNRCAALLSNILENEDKATVQSKGISEAKPTKSNIKRTQSSHATVRPGKRDAQRTNTTGGRVVIPTARLDDKASPLPSRPQEGTAVIAYNERLMSSTPVLTAEERQRRQQLQIREAQLQQEIMQLKERYELLQRQQSPSHHEEQKILLQTSMMQELESHQQRENKQQPRTSPKRSTDEKSVTSSTGRERIPMSSQQRSSARRSLDYSGFHVEPKAQGGDKSNESPSGPTTAEIFQEGRKSDTVKEAVYDSVAREVESLEPKKRVRIVSPATASSVRLEEGRTPPSPRENLSDANGRGSLSDGGQSRHGQVTPPTLRPSVTHRYVKTKDEILPSSADNHCRMIQYLVDELRALIGGTDDLEVDRLLTEIDDAVKLLPFLVEKDKKASSSQEVEQVLQHYKNENDQLRRRLLIAHQKLTEGSFKKNEDKSSAKTDLAFESCRSVNGVLQKQLTEEKNSKEEILRQRDRLSQNLGELQEEKKKFLQILSNKGEDFLRLKREWQHDNSKLTVENKKLQAELEALHLSTEAEKKEINILSISLKQKDAEIDRLKELTGGQTTALKLPLDDPAFTARHGSNSVTPKRTSAIGGVLTFGQNEEAFTNQKPTDHRAGLQRKHLRFSEEPSSQPKSTFSLTSKLSHQAVERRDAQPYGTVEFFEESSNADTLSSPGLLDVRDLEEELVNGEVSPLSSGEDEDFRRGLENLDANIARIQKSLRETAFKT</sequence>
<dbReference type="Gene3D" id="1.10.150.340">
    <property type="entry name" value="Pyrimidine 5'-nucleotidase (UMPH-1), N-terminal domain"/>
    <property type="match status" value="1"/>
</dbReference>
<proteinExistence type="inferred from homology"/>
<reference evidence="11" key="2">
    <citation type="journal article" date="2023" name="Science">
        <title>Genomic signatures of disease resistance in endangered staghorn corals.</title>
        <authorList>
            <person name="Vollmer S.V."/>
            <person name="Selwyn J.D."/>
            <person name="Despard B.A."/>
            <person name="Roesel C.L."/>
        </authorList>
    </citation>
    <scope>NUCLEOTIDE SEQUENCE</scope>
    <source>
        <strain evidence="11">K2</strain>
    </source>
</reference>
<keyword evidence="4" id="KW-0479">Metal-binding</keyword>
<evidence type="ECO:0000256" key="9">
    <source>
        <dbReference type="SAM" id="Coils"/>
    </source>
</evidence>
<gene>
    <name evidence="11" type="ORF">P5673_026332</name>
</gene>
<evidence type="ECO:0000256" key="5">
    <source>
        <dbReference type="ARBA" id="ARBA00022741"/>
    </source>
</evidence>
<feature type="compositionally biased region" description="Polar residues" evidence="10">
    <location>
        <begin position="365"/>
        <end position="377"/>
    </location>
</feature>
<dbReference type="EC" id="3.1.3.5" evidence="3"/>
<dbReference type="GO" id="GO:0008253">
    <property type="term" value="F:5'-nucleotidase activity"/>
    <property type="evidence" value="ECO:0007669"/>
    <property type="project" value="UniProtKB-EC"/>
</dbReference>
<evidence type="ECO:0000256" key="3">
    <source>
        <dbReference type="ARBA" id="ARBA00012643"/>
    </source>
</evidence>
<comment type="caution">
    <text evidence="11">The sequence shown here is derived from an EMBL/GenBank/DDBJ whole genome shotgun (WGS) entry which is preliminary data.</text>
</comment>
<name>A0AAD9UWG8_ACRCE</name>
<feature type="region of interest" description="Disordered" evidence="10">
    <location>
        <begin position="356"/>
        <end position="393"/>
    </location>
</feature>
<dbReference type="InterPro" id="IPR006434">
    <property type="entry name" value="Pyrimidine_nucleotidase_eu"/>
</dbReference>
<evidence type="ECO:0000313" key="12">
    <source>
        <dbReference type="Proteomes" id="UP001249851"/>
    </source>
</evidence>
<feature type="region of interest" description="Disordered" evidence="10">
    <location>
        <begin position="949"/>
        <end position="976"/>
    </location>
</feature>
<dbReference type="EMBL" id="JARQWQ010000086">
    <property type="protein sequence ID" value="KAK2552498.1"/>
    <property type="molecule type" value="Genomic_DNA"/>
</dbReference>
<keyword evidence="8" id="KW-0546">Nucleotide metabolism</keyword>
<keyword evidence="7" id="KW-0460">Magnesium</keyword>
<dbReference type="PANTHER" id="PTHR13045">
    <property type="entry name" value="5'-NUCLEOTIDASE"/>
    <property type="match status" value="1"/>
</dbReference>
<dbReference type="Proteomes" id="UP001249851">
    <property type="component" value="Unassembled WGS sequence"/>
</dbReference>
<dbReference type="SFLD" id="SFLDS00003">
    <property type="entry name" value="Haloacid_Dehalogenase"/>
    <property type="match status" value="1"/>
</dbReference>
<reference evidence="11" key="1">
    <citation type="journal article" date="2023" name="G3 (Bethesda)">
        <title>Whole genome assembly and annotation of the endangered Caribbean coral Acropora cervicornis.</title>
        <authorList>
            <person name="Selwyn J.D."/>
            <person name="Vollmer S.V."/>
        </authorList>
    </citation>
    <scope>NUCLEOTIDE SEQUENCE</scope>
    <source>
        <strain evidence="11">K2</strain>
    </source>
</reference>
<organism evidence="11 12">
    <name type="scientific">Acropora cervicornis</name>
    <name type="common">Staghorn coral</name>
    <dbReference type="NCBI Taxonomy" id="6130"/>
    <lineage>
        <taxon>Eukaryota</taxon>
        <taxon>Metazoa</taxon>
        <taxon>Cnidaria</taxon>
        <taxon>Anthozoa</taxon>
        <taxon>Hexacorallia</taxon>
        <taxon>Scleractinia</taxon>
        <taxon>Astrocoeniina</taxon>
        <taxon>Acroporidae</taxon>
        <taxon>Acropora</taxon>
    </lineage>
</organism>
<dbReference type="Gene3D" id="3.40.50.1000">
    <property type="entry name" value="HAD superfamily/HAD-like"/>
    <property type="match status" value="1"/>
</dbReference>
<keyword evidence="12" id="KW-1185">Reference proteome</keyword>
<feature type="region of interest" description="Disordered" evidence="10">
    <location>
        <begin position="290"/>
        <end position="323"/>
    </location>
</feature>
<keyword evidence="5" id="KW-0547">Nucleotide-binding</keyword>
<dbReference type="AlphaFoldDB" id="A0AAD9UWG8"/>
<dbReference type="SUPFAM" id="SSF56784">
    <property type="entry name" value="HAD-like"/>
    <property type="match status" value="1"/>
</dbReference>
<evidence type="ECO:0000256" key="4">
    <source>
        <dbReference type="ARBA" id="ARBA00022723"/>
    </source>
</evidence>
<feature type="compositionally biased region" description="Polar residues" evidence="10">
    <location>
        <begin position="954"/>
        <end position="970"/>
    </location>
</feature>
<dbReference type="GO" id="GO:0005737">
    <property type="term" value="C:cytoplasm"/>
    <property type="evidence" value="ECO:0007669"/>
    <property type="project" value="InterPro"/>
</dbReference>
<feature type="coiled-coil region" evidence="9">
    <location>
        <begin position="722"/>
        <end position="749"/>
    </location>
</feature>
<comment type="catalytic activity">
    <reaction evidence="1">
        <text>a ribonucleoside 5'-phosphate + H2O = a ribonucleoside + phosphate</text>
        <dbReference type="Rhea" id="RHEA:12484"/>
        <dbReference type="ChEBI" id="CHEBI:15377"/>
        <dbReference type="ChEBI" id="CHEBI:18254"/>
        <dbReference type="ChEBI" id="CHEBI:43474"/>
        <dbReference type="ChEBI" id="CHEBI:58043"/>
        <dbReference type="EC" id="3.1.3.5"/>
    </reaction>
</comment>
<dbReference type="PANTHER" id="PTHR13045:SF0">
    <property type="entry name" value="7-METHYLGUANOSINE PHOSPHATE-SPECIFIC 5'-NUCLEOTIDASE"/>
    <property type="match status" value="1"/>
</dbReference>
<evidence type="ECO:0000256" key="2">
    <source>
        <dbReference type="ARBA" id="ARBA00008389"/>
    </source>
</evidence>
<protein>
    <recommendedName>
        <fullName evidence="3">5'-nucleotidase</fullName>
        <ecNumber evidence="3">3.1.3.5</ecNumber>
    </recommendedName>
</protein>
<feature type="region of interest" description="Disordered" evidence="10">
    <location>
        <begin position="489"/>
        <end position="572"/>
    </location>
</feature>
<evidence type="ECO:0000256" key="6">
    <source>
        <dbReference type="ARBA" id="ARBA00022801"/>
    </source>
</evidence>
<dbReference type="InterPro" id="IPR029343">
    <property type="entry name" value="CCDC14"/>
</dbReference>
<dbReference type="GO" id="GO:0009117">
    <property type="term" value="P:nucleotide metabolic process"/>
    <property type="evidence" value="ECO:0007669"/>
    <property type="project" value="UniProtKB-KW"/>
</dbReference>
<evidence type="ECO:0000313" key="11">
    <source>
        <dbReference type="EMBL" id="KAK2552498.1"/>
    </source>
</evidence>
<evidence type="ECO:0000256" key="1">
    <source>
        <dbReference type="ARBA" id="ARBA00000815"/>
    </source>
</evidence>
<feature type="compositionally biased region" description="Basic and acidic residues" evidence="10">
    <location>
        <begin position="508"/>
        <end position="524"/>
    </location>
</feature>
<dbReference type="InterPro" id="IPR023214">
    <property type="entry name" value="HAD_sf"/>
</dbReference>
<keyword evidence="6" id="KW-0378">Hydrolase</keyword>
<dbReference type="InterPro" id="IPR036412">
    <property type="entry name" value="HAD-like_sf"/>
</dbReference>
<dbReference type="Pfam" id="PF15254">
    <property type="entry name" value="CCDC14"/>
    <property type="match status" value="1"/>
</dbReference>
<comment type="similarity">
    <text evidence="2">Belongs to the pyrimidine 5'-nucleotidase family.</text>
</comment>
<dbReference type="GO" id="GO:0000287">
    <property type="term" value="F:magnesium ion binding"/>
    <property type="evidence" value="ECO:0007669"/>
    <property type="project" value="InterPro"/>
</dbReference>
<dbReference type="GO" id="GO:0000166">
    <property type="term" value="F:nucleotide binding"/>
    <property type="evidence" value="ECO:0007669"/>
    <property type="project" value="UniProtKB-KW"/>
</dbReference>
<feature type="coiled-coil region" evidence="9">
    <location>
        <begin position="784"/>
        <end position="885"/>
    </location>
</feature>
<feature type="compositionally biased region" description="Basic and acidic residues" evidence="10">
    <location>
        <begin position="490"/>
        <end position="500"/>
    </location>
</feature>
<evidence type="ECO:0000256" key="7">
    <source>
        <dbReference type="ARBA" id="ARBA00022842"/>
    </source>
</evidence>
<evidence type="ECO:0000256" key="10">
    <source>
        <dbReference type="SAM" id="MobiDB-lite"/>
    </source>
</evidence>
<accession>A0AAD9UWG8</accession>
<evidence type="ECO:0000256" key="8">
    <source>
        <dbReference type="ARBA" id="ARBA00023080"/>
    </source>
</evidence>
<feature type="coiled-coil region" evidence="9">
    <location>
        <begin position="435"/>
        <end position="469"/>
    </location>
</feature>
<dbReference type="FunFam" id="1.10.150.340:FF:000001">
    <property type="entry name" value="Cytosolic 5-nucleotidase 3-like"/>
    <property type="match status" value="1"/>
</dbReference>
<feature type="compositionally biased region" description="Polar residues" evidence="10">
    <location>
        <begin position="635"/>
        <end position="646"/>
    </location>
</feature>
<feature type="region of interest" description="Disordered" evidence="10">
    <location>
        <begin position="606"/>
        <end position="655"/>
    </location>
</feature>
<dbReference type="SFLD" id="SFLDG01128">
    <property type="entry name" value="C1.4:_5'-Nucleotidase_Like"/>
    <property type="match status" value="1"/>
</dbReference>